<dbReference type="PANTHER" id="PTHR30151">
    <property type="entry name" value="ALKANE SULFONATE ABC TRANSPORTER-RELATED, MEMBRANE SUBUNIT"/>
    <property type="match status" value="1"/>
</dbReference>
<dbReference type="GO" id="GO:0055085">
    <property type="term" value="P:transmembrane transport"/>
    <property type="evidence" value="ECO:0007669"/>
    <property type="project" value="InterPro"/>
</dbReference>
<dbReference type="InterPro" id="IPR000515">
    <property type="entry name" value="MetI-like"/>
</dbReference>
<gene>
    <name evidence="9" type="ORF">DWE98_05515</name>
</gene>
<dbReference type="OrthoDB" id="8138334at2"/>
<evidence type="ECO:0000256" key="2">
    <source>
        <dbReference type="ARBA" id="ARBA00022448"/>
    </source>
</evidence>
<dbReference type="GO" id="GO:0005886">
    <property type="term" value="C:plasma membrane"/>
    <property type="evidence" value="ECO:0007669"/>
    <property type="project" value="UniProtKB-SubCell"/>
</dbReference>
<feature type="transmembrane region" description="Helical" evidence="7">
    <location>
        <begin position="80"/>
        <end position="106"/>
    </location>
</feature>
<evidence type="ECO:0000313" key="9">
    <source>
        <dbReference type="EMBL" id="RDJ28056.1"/>
    </source>
</evidence>
<proteinExistence type="inferred from homology"/>
<dbReference type="EMBL" id="QQTP01000002">
    <property type="protein sequence ID" value="RDJ28056.1"/>
    <property type="molecule type" value="Genomic_DNA"/>
</dbReference>
<reference evidence="10" key="1">
    <citation type="submission" date="2018-07" db="EMBL/GenBank/DDBJ databases">
        <authorList>
            <person name="Safronova V.I."/>
            <person name="Chirak E.R."/>
            <person name="Sazanova A.L."/>
        </authorList>
    </citation>
    <scope>NUCLEOTIDE SEQUENCE [LARGE SCALE GENOMIC DNA]</scope>
    <source>
        <strain evidence="10">RCAM04685</strain>
    </source>
</reference>
<dbReference type="AlphaFoldDB" id="A0A370LAY3"/>
<feature type="transmembrane region" description="Helical" evidence="7">
    <location>
        <begin position="126"/>
        <end position="157"/>
    </location>
</feature>
<dbReference type="InterPro" id="IPR035906">
    <property type="entry name" value="MetI-like_sf"/>
</dbReference>
<comment type="similarity">
    <text evidence="7">Belongs to the binding-protein-dependent transport system permease family.</text>
</comment>
<comment type="subcellular location">
    <subcellularLocation>
        <location evidence="1 7">Cell membrane</location>
        <topology evidence="1 7">Multi-pass membrane protein</topology>
    </subcellularLocation>
</comment>
<evidence type="ECO:0000256" key="1">
    <source>
        <dbReference type="ARBA" id="ARBA00004651"/>
    </source>
</evidence>
<keyword evidence="6 7" id="KW-0472">Membrane</keyword>
<protein>
    <submittedName>
        <fullName evidence="9">ABC transporter permease</fullName>
    </submittedName>
</protein>
<keyword evidence="5 7" id="KW-1133">Transmembrane helix</keyword>
<dbReference type="CDD" id="cd06261">
    <property type="entry name" value="TM_PBP2"/>
    <property type="match status" value="1"/>
</dbReference>
<dbReference type="Pfam" id="PF00528">
    <property type="entry name" value="BPD_transp_1"/>
    <property type="match status" value="1"/>
</dbReference>
<dbReference type="Proteomes" id="UP000255207">
    <property type="component" value="Unassembled WGS sequence"/>
</dbReference>
<dbReference type="Gene3D" id="1.10.3720.10">
    <property type="entry name" value="MetI-like"/>
    <property type="match status" value="1"/>
</dbReference>
<feature type="domain" description="ABC transmembrane type-1" evidence="8">
    <location>
        <begin position="78"/>
        <end position="258"/>
    </location>
</feature>
<evidence type="ECO:0000256" key="4">
    <source>
        <dbReference type="ARBA" id="ARBA00022692"/>
    </source>
</evidence>
<dbReference type="SUPFAM" id="SSF161098">
    <property type="entry name" value="MetI-like"/>
    <property type="match status" value="1"/>
</dbReference>
<keyword evidence="4 7" id="KW-0812">Transmembrane</keyword>
<name>A0A370LAY3_9HYPH</name>
<evidence type="ECO:0000313" key="10">
    <source>
        <dbReference type="Proteomes" id="UP000255207"/>
    </source>
</evidence>
<organism evidence="9 10">
    <name type="scientific">Bosea caraganae</name>
    <dbReference type="NCBI Taxonomy" id="2763117"/>
    <lineage>
        <taxon>Bacteria</taxon>
        <taxon>Pseudomonadati</taxon>
        <taxon>Pseudomonadota</taxon>
        <taxon>Alphaproteobacteria</taxon>
        <taxon>Hyphomicrobiales</taxon>
        <taxon>Boseaceae</taxon>
        <taxon>Bosea</taxon>
    </lineage>
</organism>
<evidence type="ECO:0000256" key="7">
    <source>
        <dbReference type="RuleBase" id="RU363032"/>
    </source>
</evidence>
<keyword evidence="2 7" id="KW-0813">Transport</keyword>
<dbReference type="PROSITE" id="PS50928">
    <property type="entry name" value="ABC_TM1"/>
    <property type="match status" value="1"/>
</dbReference>
<feature type="transmembrane region" description="Helical" evidence="7">
    <location>
        <begin position="240"/>
        <end position="259"/>
    </location>
</feature>
<evidence type="ECO:0000256" key="3">
    <source>
        <dbReference type="ARBA" id="ARBA00022475"/>
    </source>
</evidence>
<accession>A0A370LAY3</accession>
<evidence type="ECO:0000259" key="8">
    <source>
        <dbReference type="PROSITE" id="PS50928"/>
    </source>
</evidence>
<evidence type="ECO:0000256" key="6">
    <source>
        <dbReference type="ARBA" id="ARBA00023136"/>
    </source>
</evidence>
<sequence>MDAPMTSATSTPSQRALAFFQTHRWALMLGRSAVIAACFLAWELASGALASPFFLSSPGAVLALLWNWTVSGLLWRHVGATLLAAGTGYLLGAACGVLAGMVLGLMPRVNAVVAPFISALYALPKIALAPLFVILFGAGLLPKVLIVAITVFFLLLYSTLDGVKDSDRDLKETAEIFGATPSEIVTKILIPGSLPWIFSGLRIAVRYAFTAAILAELIAGNTGIGYLIQSSAGKFNTTGVFAGVLVLVAFSVLFTELLTRTENSALRWRV</sequence>
<keyword evidence="10" id="KW-1185">Reference proteome</keyword>
<comment type="caution">
    <text evidence="9">The sequence shown here is derived from an EMBL/GenBank/DDBJ whole genome shotgun (WGS) entry which is preliminary data.</text>
</comment>
<feature type="transmembrane region" description="Helical" evidence="7">
    <location>
        <begin position="207"/>
        <end position="228"/>
    </location>
</feature>
<keyword evidence="3" id="KW-1003">Cell membrane</keyword>
<dbReference type="PANTHER" id="PTHR30151:SF20">
    <property type="entry name" value="ABC TRANSPORTER PERMEASE PROTEIN HI_0355-RELATED"/>
    <property type="match status" value="1"/>
</dbReference>
<evidence type="ECO:0000256" key="5">
    <source>
        <dbReference type="ARBA" id="ARBA00022989"/>
    </source>
</evidence>